<dbReference type="EMBL" id="AC079634">
    <property type="protein sequence ID" value="AAK92652.1"/>
    <property type="molecule type" value="Genomic_DNA"/>
</dbReference>
<protein>
    <submittedName>
        <fullName evidence="1">Uncharacterized protein</fullName>
    </submittedName>
</protein>
<reference evidence="2" key="2">
    <citation type="journal article" date="2008" name="Nucleic Acids Res.">
        <title>The rice annotation project database (RAP-DB): 2008 update.</title>
        <authorList>
            <consortium name="The rice annotation project (RAP)"/>
        </authorList>
    </citation>
    <scope>GENOME REANNOTATION</scope>
    <source>
        <strain evidence="2">cv. Nipponbare</strain>
    </source>
</reference>
<reference evidence="2" key="1">
    <citation type="journal article" date="2005" name="Nature">
        <title>The map-based sequence of the rice genome.</title>
        <authorList>
            <consortium name="International rice genome sequencing project (IRGSP)"/>
            <person name="Matsumoto T."/>
            <person name="Wu J."/>
            <person name="Kanamori H."/>
            <person name="Katayose Y."/>
            <person name="Fujisawa M."/>
            <person name="Namiki N."/>
            <person name="Mizuno H."/>
            <person name="Yamamoto K."/>
            <person name="Antonio B.A."/>
            <person name="Baba T."/>
            <person name="Sakata K."/>
            <person name="Nagamura Y."/>
            <person name="Aoki H."/>
            <person name="Arikawa K."/>
            <person name="Arita K."/>
            <person name="Bito T."/>
            <person name="Chiden Y."/>
            <person name="Fujitsuka N."/>
            <person name="Fukunaka R."/>
            <person name="Hamada M."/>
            <person name="Harada C."/>
            <person name="Hayashi A."/>
            <person name="Hijishita S."/>
            <person name="Honda M."/>
            <person name="Hosokawa S."/>
            <person name="Ichikawa Y."/>
            <person name="Idonuma A."/>
            <person name="Iijima M."/>
            <person name="Ikeda M."/>
            <person name="Ikeno M."/>
            <person name="Ito K."/>
            <person name="Ito S."/>
            <person name="Ito T."/>
            <person name="Ito Y."/>
            <person name="Ito Y."/>
            <person name="Iwabuchi A."/>
            <person name="Kamiya K."/>
            <person name="Karasawa W."/>
            <person name="Kurita K."/>
            <person name="Katagiri S."/>
            <person name="Kikuta A."/>
            <person name="Kobayashi H."/>
            <person name="Kobayashi N."/>
            <person name="Machita K."/>
            <person name="Maehara T."/>
            <person name="Masukawa M."/>
            <person name="Mizubayashi T."/>
            <person name="Mukai Y."/>
            <person name="Nagasaki H."/>
            <person name="Nagata Y."/>
            <person name="Naito S."/>
            <person name="Nakashima M."/>
            <person name="Nakama Y."/>
            <person name="Nakamichi Y."/>
            <person name="Nakamura M."/>
            <person name="Meguro A."/>
            <person name="Negishi M."/>
            <person name="Ohta I."/>
            <person name="Ohta T."/>
            <person name="Okamoto M."/>
            <person name="Ono N."/>
            <person name="Saji S."/>
            <person name="Sakaguchi M."/>
            <person name="Sakai K."/>
            <person name="Shibata M."/>
            <person name="Shimokawa T."/>
            <person name="Song J."/>
            <person name="Takazaki Y."/>
            <person name="Terasawa K."/>
            <person name="Tsugane M."/>
            <person name="Tsuji K."/>
            <person name="Ueda S."/>
            <person name="Waki K."/>
            <person name="Yamagata H."/>
            <person name="Yamamoto M."/>
            <person name="Yamamoto S."/>
            <person name="Yamane H."/>
            <person name="Yoshiki S."/>
            <person name="Yoshihara R."/>
            <person name="Yukawa K."/>
            <person name="Zhong H."/>
            <person name="Yano M."/>
            <person name="Yuan Q."/>
            <person name="Ouyang S."/>
            <person name="Liu J."/>
            <person name="Jones K.M."/>
            <person name="Gansberger K."/>
            <person name="Moffat K."/>
            <person name="Hill J."/>
            <person name="Bera J."/>
            <person name="Fadrosh D."/>
            <person name="Jin S."/>
            <person name="Johri S."/>
            <person name="Kim M."/>
            <person name="Overton L."/>
            <person name="Reardon M."/>
            <person name="Tsitrin T."/>
            <person name="Vuong H."/>
            <person name="Weaver B."/>
            <person name="Ciecko A."/>
            <person name="Tallon L."/>
            <person name="Jackson J."/>
            <person name="Pai G."/>
            <person name="Aken S.V."/>
            <person name="Utterback T."/>
            <person name="Reidmuller S."/>
            <person name="Feldblyum T."/>
            <person name="Hsiao J."/>
            <person name="Zismann V."/>
            <person name="Iobst S."/>
            <person name="de Vazeille A.R."/>
            <person name="Buell C.R."/>
            <person name="Ying K."/>
            <person name="Li Y."/>
            <person name="Lu T."/>
            <person name="Huang Y."/>
            <person name="Zhao Q."/>
            <person name="Feng Q."/>
            <person name="Zhang L."/>
            <person name="Zhu J."/>
            <person name="Weng Q."/>
            <person name="Mu J."/>
            <person name="Lu Y."/>
            <person name="Fan D."/>
            <person name="Liu Y."/>
            <person name="Guan J."/>
            <person name="Zhang Y."/>
            <person name="Yu S."/>
            <person name="Liu X."/>
            <person name="Zhang Y."/>
            <person name="Hong G."/>
            <person name="Han B."/>
            <person name="Choisne N."/>
            <person name="Demange N."/>
            <person name="Orjeda G."/>
            <person name="Samain S."/>
            <person name="Cattolico L."/>
            <person name="Pelletier E."/>
            <person name="Couloux A."/>
            <person name="Segurens B."/>
            <person name="Wincker P."/>
            <person name="D'Hont A."/>
            <person name="Scarpelli C."/>
            <person name="Weissenbach J."/>
            <person name="Salanoubat M."/>
            <person name="Quetier F."/>
            <person name="Yu Y."/>
            <person name="Kim H.R."/>
            <person name="Rambo T."/>
            <person name="Currie J."/>
            <person name="Collura K."/>
            <person name="Luo M."/>
            <person name="Yang T."/>
            <person name="Ammiraju J.S.S."/>
            <person name="Engler F."/>
            <person name="Soderlund C."/>
            <person name="Wing R.A."/>
            <person name="Palmer L.E."/>
            <person name="de la Bastide M."/>
            <person name="Spiegel L."/>
            <person name="Nascimento L."/>
            <person name="Zutavern T."/>
            <person name="O'Shaughnessy A."/>
            <person name="Dike S."/>
            <person name="Dedhia N."/>
            <person name="Preston R."/>
            <person name="Balija V."/>
            <person name="McCombie W.R."/>
            <person name="Chow T."/>
            <person name="Chen H."/>
            <person name="Chung M."/>
            <person name="Chen C."/>
            <person name="Shaw J."/>
            <person name="Wu H."/>
            <person name="Hsiao K."/>
            <person name="Chao Y."/>
            <person name="Chu M."/>
            <person name="Cheng C."/>
            <person name="Hour A."/>
            <person name="Lee P."/>
            <person name="Lin S."/>
            <person name="Lin Y."/>
            <person name="Liou J."/>
            <person name="Liu S."/>
            <person name="Hsing Y."/>
            <person name="Raghuvanshi S."/>
            <person name="Mohanty A."/>
            <person name="Bharti A.K."/>
            <person name="Gaur A."/>
            <person name="Gupta V."/>
            <person name="Kumar D."/>
            <person name="Ravi V."/>
            <person name="Vij S."/>
            <person name="Kapur A."/>
            <person name="Khurana P."/>
            <person name="Khurana P."/>
            <person name="Khurana J.P."/>
            <person name="Tyagi A.K."/>
            <person name="Gaikwad K."/>
            <person name="Singh A."/>
            <person name="Dalal V."/>
            <person name="Srivastava S."/>
            <person name="Dixit A."/>
            <person name="Pal A.K."/>
            <person name="Ghazi I.A."/>
            <person name="Yadav M."/>
            <person name="Pandit A."/>
            <person name="Bhargava A."/>
            <person name="Sureshbabu K."/>
            <person name="Batra K."/>
            <person name="Sharma T.R."/>
            <person name="Mohapatra T."/>
            <person name="Singh N.K."/>
            <person name="Messing J."/>
            <person name="Nelson A.B."/>
            <person name="Fuks G."/>
            <person name="Kavchok S."/>
            <person name="Keizer G."/>
            <person name="Linton E."/>
            <person name="Llaca V."/>
            <person name="Song R."/>
            <person name="Tanyolac B."/>
            <person name="Young S."/>
            <person name="Ho-Il K."/>
            <person name="Hahn J.H."/>
            <person name="Sangsakoo G."/>
            <person name="Vanavichit A."/>
            <person name="de Mattos Luiz.A.T."/>
            <person name="Zimmer P.D."/>
            <person name="Malone G."/>
            <person name="Dellagostin O."/>
            <person name="de Oliveira A.C."/>
            <person name="Bevan M."/>
            <person name="Bancroft I."/>
            <person name="Minx P."/>
            <person name="Cordum H."/>
            <person name="Wilson R."/>
            <person name="Cheng Z."/>
            <person name="Jin W."/>
            <person name="Jiang J."/>
            <person name="Leong S.A."/>
            <person name="Iwama H."/>
            <person name="Gojobori T."/>
            <person name="Itoh T."/>
            <person name="Niimura Y."/>
            <person name="Fujii Y."/>
            <person name="Habara T."/>
            <person name="Sakai H."/>
            <person name="Sato Y."/>
            <person name="Wilson G."/>
            <person name="Kumar K."/>
            <person name="McCouch S."/>
            <person name="Juretic N."/>
            <person name="Hoen D."/>
            <person name="Wright S."/>
            <person name="Bruskiewich R."/>
            <person name="Bureau T."/>
            <person name="Miyao A."/>
            <person name="Hirochika H."/>
            <person name="Nishikawa T."/>
            <person name="Kadowaki K."/>
            <person name="Sugiura M."/>
            <person name="Burr B."/>
            <person name="Sasaki T."/>
        </authorList>
    </citation>
    <scope>NUCLEOTIDE SEQUENCE [LARGE SCALE GENOMIC DNA]</scope>
    <source>
        <strain evidence="2">cv. Nipponbare</strain>
    </source>
</reference>
<dbReference type="AlphaFoldDB" id="A0A5S6R8P4"/>
<organism evidence="1 2">
    <name type="scientific">Oryza sativa subsp. japonica</name>
    <name type="common">Rice</name>
    <dbReference type="NCBI Taxonomy" id="39947"/>
    <lineage>
        <taxon>Eukaryota</taxon>
        <taxon>Viridiplantae</taxon>
        <taxon>Streptophyta</taxon>
        <taxon>Embryophyta</taxon>
        <taxon>Tracheophyta</taxon>
        <taxon>Spermatophyta</taxon>
        <taxon>Magnoliopsida</taxon>
        <taxon>Liliopsida</taxon>
        <taxon>Poales</taxon>
        <taxon>Poaceae</taxon>
        <taxon>BOP clade</taxon>
        <taxon>Oryzoideae</taxon>
        <taxon>Oryzeae</taxon>
        <taxon>Oryzinae</taxon>
        <taxon>Oryza</taxon>
        <taxon>Oryza sativa</taxon>
    </lineage>
</organism>
<gene>
    <name evidence="1" type="ORF">OSJNBa0045C13.13</name>
</gene>
<proteinExistence type="predicted"/>
<sequence>MGTGTGMVKFFHRGDGDADVIPDGSIPMGTLSDTYGYQIRSPWVPFLILKEEEDESTKMVKKPMKQRKKWSSGLFY</sequence>
<evidence type="ECO:0000313" key="2">
    <source>
        <dbReference type="Proteomes" id="UP000000763"/>
    </source>
</evidence>
<name>A0A5S6R8P4_ORYSJ</name>
<accession>A0A5S6R8P4</accession>
<dbReference type="Proteomes" id="UP000000763">
    <property type="component" value="Chromosome 10"/>
</dbReference>
<evidence type="ECO:0000313" key="1">
    <source>
        <dbReference type="EMBL" id="AAK92652.1"/>
    </source>
</evidence>